<evidence type="ECO:0000256" key="3">
    <source>
        <dbReference type="ARBA" id="ARBA00014604"/>
    </source>
</evidence>
<comment type="similarity">
    <text evidence="2">Belongs to the TMEM186 family.</text>
</comment>
<keyword evidence="8" id="KW-0472">Membrane</keyword>
<keyword evidence="7" id="KW-0496">Mitochondrion</keyword>
<keyword evidence="10" id="KW-1185">Reference proteome</keyword>
<keyword evidence="4" id="KW-0812">Transmembrane</keyword>
<dbReference type="Proteomes" id="UP000749559">
    <property type="component" value="Unassembled WGS sequence"/>
</dbReference>
<evidence type="ECO:0000313" key="9">
    <source>
        <dbReference type="EMBL" id="CAH1787476.1"/>
    </source>
</evidence>
<organism evidence="9 10">
    <name type="scientific">Owenia fusiformis</name>
    <name type="common">Polychaete worm</name>
    <dbReference type="NCBI Taxonomy" id="6347"/>
    <lineage>
        <taxon>Eukaryota</taxon>
        <taxon>Metazoa</taxon>
        <taxon>Spiralia</taxon>
        <taxon>Lophotrochozoa</taxon>
        <taxon>Annelida</taxon>
        <taxon>Polychaeta</taxon>
        <taxon>Sedentaria</taxon>
        <taxon>Canalipalpata</taxon>
        <taxon>Sabellida</taxon>
        <taxon>Oweniida</taxon>
        <taxon>Oweniidae</taxon>
        <taxon>Owenia</taxon>
    </lineage>
</organism>
<evidence type="ECO:0000256" key="2">
    <source>
        <dbReference type="ARBA" id="ARBA00007020"/>
    </source>
</evidence>
<dbReference type="AlphaFoldDB" id="A0A8J1V1D9"/>
<dbReference type="InterPro" id="IPR026571">
    <property type="entry name" value="Tmem186"/>
</dbReference>
<name>A0A8J1V1D9_OWEFU</name>
<comment type="caution">
    <text evidence="9">The sequence shown here is derived from an EMBL/GenBank/DDBJ whole genome shotgun (WGS) entry which is preliminary data.</text>
</comment>
<dbReference type="OrthoDB" id="6147888at2759"/>
<evidence type="ECO:0000256" key="7">
    <source>
        <dbReference type="ARBA" id="ARBA00023128"/>
    </source>
</evidence>
<protein>
    <recommendedName>
        <fullName evidence="3">Transmembrane protein 186</fullName>
    </recommendedName>
</protein>
<evidence type="ECO:0000256" key="1">
    <source>
        <dbReference type="ARBA" id="ARBA00004448"/>
    </source>
</evidence>
<evidence type="ECO:0000256" key="4">
    <source>
        <dbReference type="ARBA" id="ARBA00022692"/>
    </source>
</evidence>
<sequence>MMSRLPVMSIHLFNKLARNNCVKRTLALYQLSCKSIFTVRKSGNVLKAEDQFHFGKKKLLRQSLRNIFSSHPVDKFHITERVGDGGGLPKEKDSDYHVFYRFPHIVLLRTISRLKLYQTGFLLLACPSAYTLAYLNVLPVGSAHASACLASLAGLVLYLMSGYMRKWIGIMALNPTNNMVKVSHLTFWGRRNDVYMPIVNIIPICDLSDKPNDVFIKFKRYDSGSDLYLSLRYGKITDMDKFTTVLGSIR</sequence>
<evidence type="ECO:0000256" key="8">
    <source>
        <dbReference type="ARBA" id="ARBA00023136"/>
    </source>
</evidence>
<evidence type="ECO:0000313" key="10">
    <source>
        <dbReference type="Proteomes" id="UP000749559"/>
    </source>
</evidence>
<keyword evidence="5" id="KW-0999">Mitochondrion inner membrane</keyword>
<accession>A0A8J1V1D9</accession>
<dbReference type="EMBL" id="CAIIXF020000006">
    <property type="protein sequence ID" value="CAH1787476.1"/>
    <property type="molecule type" value="Genomic_DNA"/>
</dbReference>
<proteinExistence type="inferred from homology"/>
<reference evidence="9" key="1">
    <citation type="submission" date="2022-03" db="EMBL/GenBank/DDBJ databases">
        <authorList>
            <person name="Martin C."/>
        </authorList>
    </citation>
    <scope>NUCLEOTIDE SEQUENCE</scope>
</reference>
<keyword evidence="6" id="KW-1133">Transmembrane helix</keyword>
<comment type="subcellular location">
    <subcellularLocation>
        <location evidence="1">Mitochondrion inner membrane</location>
        <topology evidence="1">Multi-pass membrane protein</topology>
    </subcellularLocation>
</comment>
<evidence type="ECO:0000256" key="5">
    <source>
        <dbReference type="ARBA" id="ARBA00022792"/>
    </source>
</evidence>
<dbReference type="GO" id="GO:0005743">
    <property type="term" value="C:mitochondrial inner membrane"/>
    <property type="evidence" value="ECO:0007669"/>
    <property type="project" value="UniProtKB-SubCell"/>
</dbReference>
<evidence type="ECO:0000256" key="6">
    <source>
        <dbReference type="ARBA" id="ARBA00022989"/>
    </source>
</evidence>
<gene>
    <name evidence="9" type="ORF">OFUS_LOCUS13164</name>
</gene>
<dbReference type="PANTHER" id="PTHR13603:SF1">
    <property type="entry name" value="TRANSMEMBRANE PROTEIN 186"/>
    <property type="match status" value="1"/>
</dbReference>
<dbReference type="PANTHER" id="PTHR13603">
    <property type="entry name" value="TRANSMEMBRANE PROTEIN 186"/>
    <property type="match status" value="1"/>
</dbReference>